<evidence type="ECO:0000313" key="1">
    <source>
        <dbReference type="EMBL" id="MFC6868507.1"/>
    </source>
</evidence>
<gene>
    <name evidence="1" type="ORF">ACFQGD_15300</name>
</gene>
<dbReference type="EMBL" id="JBHSXX010000001">
    <property type="protein sequence ID" value="MFC6868507.1"/>
    <property type="molecule type" value="Genomic_DNA"/>
</dbReference>
<proteinExistence type="predicted"/>
<dbReference type="Gene3D" id="3.40.50.1450">
    <property type="entry name" value="HybD-like"/>
    <property type="match status" value="1"/>
</dbReference>
<comment type="caution">
    <text evidence="1">The sequence shown here is derived from an EMBL/GenBank/DDBJ whole genome shotgun (WGS) entry which is preliminary data.</text>
</comment>
<keyword evidence="2" id="KW-1185">Reference proteome</keyword>
<dbReference type="Proteomes" id="UP001596337">
    <property type="component" value="Unassembled WGS sequence"/>
</dbReference>
<protein>
    <recommendedName>
        <fullName evidence="3">Hydrogenase maturation protease</fullName>
    </recommendedName>
</protein>
<dbReference type="SUPFAM" id="SSF53163">
    <property type="entry name" value="HybD-like"/>
    <property type="match status" value="1"/>
</dbReference>
<dbReference type="RefSeq" id="WP_345392683.1">
    <property type="nucleotide sequence ID" value="NZ_BAABLA010000011.1"/>
</dbReference>
<name>A0ABW2C1C8_9PSEU</name>
<organism evidence="1 2">
    <name type="scientific">Haloechinothrix salitolerans</name>
    <dbReference type="NCBI Taxonomy" id="926830"/>
    <lineage>
        <taxon>Bacteria</taxon>
        <taxon>Bacillati</taxon>
        <taxon>Actinomycetota</taxon>
        <taxon>Actinomycetes</taxon>
        <taxon>Pseudonocardiales</taxon>
        <taxon>Pseudonocardiaceae</taxon>
        <taxon>Haloechinothrix</taxon>
    </lineage>
</organism>
<sequence>MTVFVGGAGELFQGDLDLGRRAAERLAAERLGENGSDVVVEELHYGAVAVAQRLAELEPSVFVLVGAIARGREPGAVVRRDVTPPVREPAEVQRLVQQAVTGYVDVDLIIDVAAAFGALPERTVCIEVEPATTEPSERLSDVAERALAEVVTLVRAEVAAPIEM</sequence>
<dbReference type="InterPro" id="IPR023430">
    <property type="entry name" value="Pept_HybD-like_dom_sf"/>
</dbReference>
<evidence type="ECO:0008006" key="3">
    <source>
        <dbReference type="Google" id="ProtNLM"/>
    </source>
</evidence>
<evidence type="ECO:0000313" key="2">
    <source>
        <dbReference type="Proteomes" id="UP001596337"/>
    </source>
</evidence>
<reference evidence="2" key="1">
    <citation type="journal article" date="2019" name="Int. J. Syst. Evol. Microbiol.">
        <title>The Global Catalogue of Microorganisms (GCM) 10K type strain sequencing project: providing services to taxonomists for standard genome sequencing and annotation.</title>
        <authorList>
            <consortium name="The Broad Institute Genomics Platform"/>
            <consortium name="The Broad Institute Genome Sequencing Center for Infectious Disease"/>
            <person name="Wu L."/>
            <person name="Ma J."/>
        </authorList>
    </citation>
    <scope>NUCLEOTIDE SEQUENCE [LARGE SCALE GENOMIC DNA]</scope>
    <source>
        <strain evidence="2">KCTC 32255</strain>
    </source>
</reference>
<accession>A0ABW2C1C8</accession>